<keyword evidence="1" id="KW-1133">Transmembrane helix</keyword>
<dbReference type="Proteomes" id="UP001165489">
    <property type="component" value="Unassembled WGS sequence"/>
</dbReference>
<feature type="domain" description="DUF7088" evidence="3">
    <location>
        <begin position="36"/>
        <end position="144"/>
    </location>
</feature>
<evidence type="ECO:0000313" key="4">
    <source>
        <dbReference type="EMBL" id="MCH7410031.1"/>
    </source>
</evidence>
<dbReference type="NCBIfam" id="TIGR03521">
    <property type="entry name" value="GldG"/>
    <property type="match status" value="1"/>
</dbReference>
<feature type="transmembrane region" description="Helical" evidence="1">
    <location>
        <begin position="527"/>
        <end position="551"/>
    </location>
</feature>
<organism evidence="4 5">
    <name type="scientific">Belliella filtrata</name>
    <dbReference type="NCBI Taxonomy" id="2923435"/>
    <lineage>
        <taxon>Bacteria</taxon>
        <taxon>Pseudomonadati</taxon>
        <taxon>Bacteroidota</taxon>
        <taxon>Cytophagia</taxon>
        <taxon>Cytophagales</taxon>
        <taxon>Cyclobacteriaceae</taxon>
        <taxon>Belliella</taxon>
    </lineage>
</organism>
<keyword evidence="5" id="KW-1185">Reference proteome</keyword>
<accession>A0ABS9V0V7</accession>
<dbReference type="EMBL" id="JAKZGP010000028">
    <property type="protein sequence ID" value="MCH7410031.1"/>
    <property type="molecule type" value="Genomic_DNA"/>
</dbReference>
<dbReference type="InterPro" id="IPR019863">
    <property type="entry name" value="Motility-assoc_ABC-rel_GldG"/>
</dbReference>
<name>A0ABS9V0V7_9BACT</name>
<dbReference type="InterPro" id="IPR029062">
    <property type="entry name" value="Class_I_gatase-like"/>
</dbReference>
<dbReference type="SUPFAM" id="SSF52317">
    <property type="entry name" value="Class I glutamine amidotransferase-like"/>
    <property type="match status" value="1"/>
</dbReference>
<feature type="domain" description="ABC-type uncharacterised transport system" evidence="2">
    <location>
        <begin position="193"/>
        <end position="493"/>
    </location>
</feature>
<gene>
    <name evidence="4" type="primary">gldG</name>
    <name evidence="4" type="ORF">MM239_11550</name>
</gene>
<protein>
    <submittedName>
        <fullName evidence="4">Gliding motility-associated ABC transporter substrate-binding protein GldG</fullName>
    </submittedName>
</protein>
<keyword evidence="1" id="KW-0472">Membrane</keyword>
<evidence type="ECO:0000313" key="5">
    <source>
        <dbReference type="Proteomes" id="UP001165489"/>
    </source>
</evidence>
<dbReference type="InterPro" id="IPR019196">
    <property type="entry name" value="ABC_transp_unknown"/>
</dbReference>
<sequence length="558" mass="63144">MKKWMSISRPVLGIIVLILLVQVVLRLLDFRIDLTEEKRFSLHPASVEVLQDLPEPLEVEILLMGDLPGGMRRLQRAIEQTVRTFNAYSNHRISFYYLDPLSLPAEERDDYVVGLAGYGIQPTNLFVNEEGAQRSRLIFPGVVIKDSTYEVGTLLLRGEREMNADQKLNFSIENLEFELINAIRKLVSKQSYSVGMIMGHGELDEDDGFGVVEALVEDYEVFKIPIEQAKQVEDLDPFDVLIISSPRDAFQEKELYLIDQYLMRGGNLIVLPNALALDLDQAGGEGTLAMPLDHGLDQLLFRYGVRVNRDFIQDLSFGYHPVMAGNFGDQGQLIPLPWPFYVSAGRMASHPITKGLDQVMFKFTSTLDTVKADGVKKTPLIFGSDFSRKLATPVRVAFQDMENDPVVEDFSLQNLPLLYLLEGRFTSLFKNRFLPDGYDNAKFKEEGTQGRLIVGGTGSLFESSQDPVSGEPLPIGIDPYSESNYANRLLLQNIVRYLTEPEGIIRTRTKQFQIRPLNRVKVREEKAFWQAVNVILPVVLLGIIAFVWLTIRGKQYKN</sequence>
<evidence type="ECO:0000259" key="2">
    <source>
        <dbReference type="Pfam" id="PF09822"/>
    </source>
</evidence>
<comment type="caution">
    <text evidence="4">The sequence shown here is derived from an EMBL/GenBank/DDBJ whole genome shotgun (WGS) entry which is preliminary data.</text>
</comment>
<evidence type="ECO:0000259" key="3">
    <source>
        <dbReference type="Pfam" id="PF23357"/>
    </source>
</evidence>
<dbReference type="Pfam" id="PF09822">
    <property type="entry name" value="ABC_transp_aux"/>
    <property type="match status" value="1"/>
</dbReference>
<reference evidence="4" key="1">
    <citation type="submission" date="2022-03" db="EMBL/GenBank/DDBJ databases">
        <title>De novo assembled genomes of Belliella spp. (Cyclobacteriaceae) strains.</title>
        <authorList>
            <person name="Szabo A."/>
            <person name="Korponai K."/>
            <person name="Felfoldi T."/>
        </authorList>
    </citation>
    <scope>NUCLEOTIDE SEQUENCE</scope>
    <source>
        <strain evidence="4">DSM 111904</strain>
    </source>
</reference>
<evidence type="ECO:0000256" key="1">
    <source>
        <dbReference type="SAM" id="Phobius"/>
    </source>
</evidence>
<proteinExistence type="predicted"/>
<keyword evidence="1" id="KW-0812">Transmembrane</keyword>
<dbReference type="Pfam" id="PF23357">
    <property type="entry name" value="DUF7088"/>
    <property type="match status" value="1"/>
</dbReference>
<dbReference type="RefSeq" id="WP_241348402.1">
    <property type="nucleotide sequence ID" value="NZ_JAKZGP010000028.1"/>
</dbReference>
<dbReference type="InterPro" id="IPR055396">
    <property type="entry name" value="DUF7088"/>
</dbReference>